<reference evidence="4" key="1">
    <citation type="submission" date="2023-07" db="EMBL/GenBank/DDBJ databases">
        <title>Thauera sp. CAU 1555 isolated from sand of Yaerae Beach.</title>
        <authorList>
            <person name="Kim W."/>
        </authorList>
    </citation>
    <scope>NUCLEOTIDE SEQUENCE [LARGE SCALE GENOMIC DNA]</scope>
    <source>
        <strain evidence="4">CAU 1555</strain>
    </source>
</reference>
<proteinExistence type="predicted"/>
<name>A0ABR9B6V4_9RHOO</name>
<dbReference type="Proteomes" id="UP000603602">
    <property type="component" value="Unassembled WGS sequence"/>
</dbReference>
<protein>
    <submittedName>
        <fullName evidence="3">MBL fold metallo-hydrolase</fullName>
    </submittedName>
</protein>
<evidence type="ECO:0000313" key="4">
    <source>
        <dbReference type="Proteomes" id="UP000603602"/>
    </source>
</evidence>
<dbReference type="PANTHER" id="PTHR43084:SF1">
    <property type="entry name" value="PERSULFIDE DIOXYGENASE ETHE1, MITOCHONDRIAL"/>
    <property type="match status" value="1"/>
</dbReference>
<dbReference type="RefSeq" id="WP_187716891.1">
    <property type="nucleotide sequence ID" value="NZ_JACTAH010000001.1"/>
</dbReference>
<sequence length="232" mass="24982">MYFRIIEDSRSSAVGYLLADAERQSAVAIDPPPGQEALICALLDECGLRLQHVARTHVHRPDHAGCTGLCSRTGASCVAGVEAGLADAARQLVHGDTLVFGDEVLHVLATPGHTPGCISFRWRDRLFCGDVFEVGGCAVGGSESDPALLYDSLTQRIFTLPDETLVFPSHRSKGRTVSTVADERRRHARVIGGSREGFLTEMAFRRVVHPRLTQALNAAGDEPRAGKGGLER</sequence>
<organism evidence="3 4">
    <name type="scientific">Thauera sedimentorum</name>
    <dbReference type="NCBI Taxonomy" id="2767595"/>
    <lineage>
        <taxon>Bacteria</taxon>
        <taxon>Pseudomonadati</taxon>
        <taxon>Pseudomonadota</taxon>
        <taxon>Betaproteobacteria</taxon>
        <taxon>Rhodocyclales</taxon>
        <taxon>Zoogloeaceae</taxon>
        <taxon>Thauera</taxon>
    </lineage>
</organism>
<evidence type="ECO:0000313" key="3">
    <source>
        <dbReference type="EMBL" id="MBD8502093.1"/>
    </source>
</evidence>
<dbReference type="PANTHER" id="PTHR43084">
    <property type="entry name" value="PERSULFIDE DIOXYGENASE ETHE1"/>
    <property type="match status" value="1"/>
</dbReference>
<dbReference type="CDD" id="cd07724">
    <property type="entry name" value="POD-like_MBL-fold"/>
    <property type="match status" value="1"/>
</dbReference>
<dbReference type="EMBL" id="JACYTO010000001">
    <property type="protein sequence ID" value="MBD8502093.1"/>
    <property type="molecule type" value="Genomic_DNA"/>
</dbReference>
<keyword evidence="4" id="KW-1185">Reference proteome</keyword>
<dbReference type="SMART" id="SM00849">
    <property type="entry name" value="Lactamase_B"/>
    <property type="match status" value="1"/>
</dbReference>
<gene>
    <name evidence="3" type="ORF">IFO67_04295</name>
</gene>
<accession>A0ABR9B6V4</accession>
<feature type="domain" description="Metallo-beta-lactamase" evidence="2">
    <location>
        <begin position="12"/>
        <end position="170"/>
    </location>
</feature>
<evidence type="ECO:0000256" key="1">
    <source>
        <dbReference type="ARBA" id="ARBA00022723"/>
    </source>
</evidence>
<dbReference type="InterPro" id="IPR001279">
    <property type="entry name" value="Metallo-B-lactamas"/>
</dbReference>
<dbReference type="InterPro" id="IPR051682">
    <property type="entry name" value="Mito_Persulfide_Diox"/>
</dbReference>
<comment type="caution">
    <text evidence="3">The sequence shown here is derived from an EMBL/GenBank/DDBJ whole genome shotgun (WGS) entry which is preliminary data.</text>
</comment>
<dbReference type="Pfam" id="PF00753">
    <property type="entry name" value="Lactamase_B"/>
    <property type="match status" value="1"/>
</dbReference>
<evidence type="ECO:0000259" key="2">
    <source>
        <dbReference type="SMART" id="SM00849"/>
    </source>
</evidence>
<keyword evidence="1" id="KW-0479">Metal-binding</keyword>
<dbReference type="SUPFAM" id="SSF56281">
    <property type="entry name" value="Metallo-hydrolase/oxidoreductase"/>
    <property type="match status" value="1"/>
</dbReference>
<dbReference type="InterPro" id="IPR044528">
    <property type="entry name" value="POD-like_MBL-fold"/>
</dbReference>
<dbReference type="Gene3D" id="3.60.15.10">
    <property type="entry name" value="Ribonuclease Z/Hydroxyacylglutathione hydrolase-like"/>
    <property type="match status" value="1"/>
</dbReference>
<dbReference type="InterPro" id="IPR036866">
    <property type="entry name" value="RibonucZ/Hydroxyglut_hydro"/>
</dbReference>